<dbReference type="SMART" id="SM00862">
    <property type="entry name" value="Trans_reg_C"/>
    <property type="match status" value="1"/>
</dbReference>
<evidence type="ECO:0000256" key="6">
    <source>
        <dbReference type="PROSITE-ProRule" id="PRU00169"/>
    </source>
</evidence>
<dbReference type="SUPFAM" id="SSF52172">
    <property type="entry name" value="CheY-like"/>
    <property type="match status" value="1"/>
</dbReference>
<dbReference type="CDD" id="cd17574">
    <property type="entry name" value="REC_OmpR"/>
    <property type="match status" value="1"/>
</dbReference>
<accession>A0ABR5APM6</accession>
<sequence length="238" mass="27450">MTKKILIVEDEKKIARILSLELEHEGYEVEAVENGKEALKRVKEGEWNLILLDVMLPEMSGFEVLRRVRLEDEKTPIILVTARNSVYDKVNGLDHGANDYITKPFEMEELLARVRSALRVSELKMKLNSTNSLKIIDDLEVDDVARSVFRANLPIELTRREFDLLVFMMDHSNQVLSRDQLLNAVWGFDYVGETNVVDVYMGYLRKKIDHGFSHPLIHTVRGVGFMIKGKKNEYQSKA</sequence>
<organism evidence="10 11">
    <name type="scientific">Bacillus badius</name>
    <dbReference type="NCBI Taxonomy" id="1455"/>
    <lineage>
        <taxon>Bacteria</taxon>
        <taxon>Bacillati</taxon>
        <taxon>Bacillota</taxon>
        <taxon>Bacilli</taxon>
        <taxon>Bacillales</taxon>
        <taxon>Bacillaceae</taxon>
        <taxon>Pseudobacillus</taxon>
    </lineage>
</organism>
<dbReference type="RefSeq" id="WP_041114476.1">
    <property type="nucleotide sequence ID" value="NZ_JARLVI010000052.1"/>
</dbReference>
<protein>
    <submittedName>
        <fullName evidence="10">Phosphate regulon transcriptional regulatory protein PhoB (SphR)</fullName>
    </submittedName>
</protein>
<dbReference type="EMBL" id="JXLP01000024">
    <property type="protein sequence ID" value="KIL74205.1"/>
    <property type="molecule type" value="Genomic_DNA"/>
</dbReference>
<dbReference type="InterPro" id="IPR039420">
    <property type="entry name" value="WalR-like"/>
</dbReference>
<keyword evidence="3" id="KW-0805">Transcription regulation</keyword>
<evidence type="ECO:0000259" key="8">
    <source>
        <dbReference type="PROSITE" id="PS50110"/>
    </source>
</evidence>
<name>A0ABR5APM6_BACBA</name>
<keyword evidence="4 7" id="KW-0238">DNA-binding</keyword>
<evidence type="ECO:0000256" key="2">
    <source>
        <dbReference type="ARBA" id="ARBA00023012"/>
    </source>
</evidence>
<evidence type="ECO:0000256" key="4">
    <source>
        <dbReference type="ARBA" id="ARBA00023125"/>
    </source>
</evidence>
<dbReference type="InterPro" id="IPR001789">
    <property type="entry name" value="Sig_transdc_resp-reg_receiver"/>
</dbReference>
<evidence type="ECO:0000256" key="7">
    <source>
        <dbReference type="PROSITE-ProRule" id="PRU01091"/>
    </source>
</evidence>
<dbReference type="CDD" id="cd00383">
    <property type="entry name" value="trans_reg_C"/>
    <property type="match status" value="1"/>
</dbReference>
<dbReference type="PANTHER" id="PTHR48111:SF22">
    <property type="entry name" value="REGULATOR OF RPOS"/>
    <property type="match status" value="1"/>
</dbReference>
<dbReference type="PROSITE" id="PS51755">
    <property type="entry name" value="OMPR_PHOB"/>
    <property type="match status" value="1"/>
</dbReference>
<gene>
    <name evidence="10" type="ORF">SD77_2860</name>
</gene>
<keyword evidence="1 6" id="KW-0597">Phosphoprotein</keyword>
<dbReference type="SMART" id="SM00448">
    <property type="entry name" value="REC"/>
    <property type="match status" value="1"/>
</dbReference>
<evidence type="ECO:0000259" key="9">
    <source>
        <dbReference type="PROSITE" id="PS51755"/>
    </source>
</evidence>
<dbReference type="GeneID" id="92778886"/>
<feature type="domain" description="Response regulatory" evidence="8">
    <location>
        <begin position="4"/>
        <end position="118"/>
    </location>
</feature>
<evidence type="ECO:0000256" key="1">
    <source>
        <dbReference type="ARBA" id="ARBA00022553"/>
    </source>
</evidence>
<dbReference type="InterPro" id="IPR011006">
    <property type="entry name" value="CheY-like_superfamily"/>
</dbReference>
<evidence type="ECO:0000256" key="3">
    <source>
        <dbReference type="ARBA" id="ARBA00023015"/>
    </source>
</evidence>
<dbReference type="Pfam" id="PF00072">
    <property type="entry name" value="Response_reg"/>
    <property type="match status" value="1"/>
</dbReference>
<reference evidence="10 11" key="1">
    <citation type="submission" date="2015-01" db="EMBL/GenBank/DDBJ databases">
        <title>Genome Assembly of Bacillus badius MTCC 1458.</title>
        <authorList>
            <person name="Verma A."/>
            <person name="Khatri I."/>
            <person name="Mual P."/>
            <person name="Subramanian S."/>
            <person name="Krishnamurthi S."/>
        </authorList>
    </citation>
    <scope>NUCLEOTIDE SEQUENCE [LARGE SCALE GENOMIC DNA]</scope>
    <source>
        <strain evidence="10 11">MTCC 1458</strain>
    </source>
</reference>
<evidence type="ECO:0000256" key="5">
    <source>
        <dbReference type="ARBA" id="ARBA00023163"/>
    </source>
</evidence>
<dbReference type="InterPro" id="IPR036388">
    <property type="entry name" value="WH-like_DNA-bd_sf"/>
</dbReference>
<dbReference type="PANTHER" id="PTHR48111">
    <property type="entry name" value="REGULATOR OF RPOS"/>
    <property type="match status" value="1"/>
</dbReference>
<feature type="domain" description="OmpR/PhoB-type" evidence="9">
    <location>
        <begin position="130"/>
        <end position="229"/>
    </location>
</feature>
<dbReference type="Gene3D" id="6.10.250.690">
    <property type="match status" value="1"/>
</dbReference>
<dbReference type="InterPro" id="IPR001867">
    <property type="entry name" value="OmpR/PhoB-type_DNA-bd"/>
</dbReference>
<proteinExistence type="predicted"/>
<evidence type="ECO:0000313" key="11">
    <source>
        <dbReference type="Proteomes" id="UP000031982"/>
    </source>
</evidence>
<dbReference type="Gene3D" id="1.10.10.10">
    <property type="entry name" value="Winged helix-like DNA-binding domain superfamily/Winged helix DNA-binding domain"/>
    <property type="match status" value="1"/>
</dbReference>
<keyword evidence="5" id="KW-0804">Transcription</keyword>
<dbReference type="PROSITE" id="PS50110">
    <property type="entry name" value="RESPONSE_REGULATORY"/>
    <property type="match status" value="1"/>
</dbReference>
<dbReference type="Pfam" id="PF00486">
    <property type="entry name" value="Trans_reg_C"/>
    <property type="match status" value="1"/>
</dbReference>
<keyword evidence="11" id="KW-1185">Reference proteome</keyword>
<dbReference type="Gene3D" id="3.40.50.2300">
    <property type="match status" value="1"/>
</dbReference>
<dbReference type="Proteomes" id="UP000031982">
    <property type="component" value="Unassembled WGS sequence"/>
</dbReference>
<comment type="caution">
    <text evidence="10">The sequence shown here is derived from an EMBL/GenBank/DDBJ whole genome shotgun (WGS) entry which is preliminary data.</text>
</comment>
<keyword evidence="2" id="KW-0902">Two-component regulatory system</keyword>
<feature type="DNA-binding region" description="OmpR/PhoB-type" evidence="7">
    <location>
        <begin position="130"/>
        <end position="229"/>
    </location>
</feature>
<evidence type="ECO:0000313" key="10">
    <source>
        <dbReference type="EMBL" id="KIL74205.1"/>
    </source>
</evidence>
<feature type="modified residue" description="4-aspartylphosphate" evidence="6">
    <location>
        <position position="53"/>
    </location>
</feature>